<sequence>MLPLSLRAVLRPRLSLASSGSHEIDENVDGVTEVYGVQRQGMWHVREQWQTWLGAAHGAGVERLEGVARGAEGKLWRPC</sequence>
<reference evidence="1 2" key="1">
    <citation type="submission" date="2019-07" db="EMBL/GenBank/DDBJ databases">
        <title>WGS assembly of Gossypium mustelinum.</title>
        <authorList>
            <person name="Chen Z.J."/>
            <person name="Sreedasyam A."/>
            <person name="Ando A."/>
            <person name="Song Q."/>
            <person name="De L."/>
            <person name="Hulse-Kemp A."/>
            <person name="Ding M."/>
            <person name="Ye W."/>
            <person name="Kirkbride R."/>
            <person name="Jenkins J."/>
            <person name="Plott C."/>
            <person name="Lovell J."/>
            <person name="Lin Y.-M."/>
            <person name="Vaughn R."/>
            <person name="Liu B."/>
            <person name="Li W."/>
            <person name="Simpson S."/>
            <person name="Scheffler B."/>
            <person name="Saski C."/>
            <person name="Grover C."/>
            <person name="Hu G."/>
            <person name="Conover J."/>
            <person name="Carlson J."/>
            <person name="Shu S."/>
            <person name="Boston L."/>
            <person name="Williams M."/>
            <person name="Peterson D."/>
            <person name="Mcgee K."/>
            <person name="Jones D."/>
            <person name="Wendel J."/>
            <person name="Stelly D."/>
            <person name="Grimwood J."/>
            <person name="Schmutz J."/>
        </authorList>
    </citation>
    <scope>NUCLEOTIDE SEQUENCE [LARGE SCALE GENOMIC DNA]</scope>
    <source>
        <strain evidence="1">1408120.09</strain>
    </source>
</reference>
<gene>
    <name evidence="1" type="ORF">E1A91_D13G091800v1</name>
</gene>
<accession>A0A5D2S0L1</accession>
<organism evidence="1 2">
    <name type="scientific">Gossypium mustelinum</name>
    <name type="common">Cotton</name>
    <name type="synonym">Gossypium caicoense</name>
    <dbReference type="NCBI Taxonomy" id="34275"/>
    <lineage>
        <taxon>Eukaryota</taxon>
        <taxon>Viridiplantae</taxon>
        <taxon>Streptophyta</taxon>
        <taxon>Embryophyta</taxon>
        <taxon>Tracheophyta</taxon>
        <taxon>Spermatophyta</taxon>
        <taxon>Magnoliopsida</taxon>
        <taxon>eudicotyledons</taxon>
        <taxon>Gunneridae</taxon>
        <taxon>Pentapetalae</taxon>
        <taxon>rosids</taxon>
        <taxon>malvids</taxon>
        <taxon>Malvales</taxon>
        <taxon>Malvaceae</taxon>
        <taxon>Malvoideae</taxon>
        <taxon>Gossypium</taxon>
    </lineage>
</organism>
<dbReference type="EMBL" id="CM017661">
    <property type="protein sequence ID" value="TYI46223.1"/>
    <property type="molecule type" value="Genomic_DNA"/>
</dbReference>
<evidence type="ECO:0000313" key="1">
    <source>
        <dbReference type="EMBL" id="TYI46223.1"/>
    </source>
</evidence>
<proteinExistence type="predicted"/>
<keyword evidence="2" id="KW-1185">Reference proteome</keyword>
<dbReference type="Proteomes" id="UP000323597">
    <property type="component" value="Chromosome D13"/>
</dbReference>
<evidence type="ECO:0000313" key="2">
    <source>
        <dbReference type="Proteomes" id="UP000323597"/>
    </source>
</evidence>
<name>A0A5D2S0L1_GOSMU</name>
<protein>
    <submittedName>
        <fullName evidence="1">Uncharacterized protein</fullName>
    </submittedName>
</protein>
<dbReference type="AlphaFoldDB" id="A0A5D2S0L1"/>